<reference evidence="2" key="1">
    <citation type="journal article" date="2011" name="Science">
        <title>The plant cell wall-decomposing machinery underlies the functional diversity of forest fungi.</title>
        <authorList>
            <person name="Eastwood D.C."/>
            <person name="Floudas D."/>
            <person name="Binder M."/>
            <person name="Majcherczyk A."/>
            <person name="Schneider P."/>
            <person name="Aerts A."/>
            <person name="Asiegbu F.O."/>
            <person name="Baker S.E."/>
            <person name="Barry K."/>
            <person name="Bendiksby M."/>
            <person name="Blumentritt M."/>
            <person name="Coutinho P.M."/>
            <person name="Cullen D."/>
            <person name="de Vries R.P."/>
            <person name="Gathman A."/>
            <person name="Goodell B."/>
            <person name="Henrissat B."/>
            <person name="Ihrmark K."/>
            <person name="Kauserud H."/>
            <person name="Kohler A."/>
            <person name="LaButti K."/>
            <person name="Lapidus A."/>
            <person name="Lavin J.L."/>
            <person name="Lee Y.-H."/>
            <person name="Lindquist E."/>
            <person name="Lilly W."/>
            <person name="Lucas S."/>
            <person name="Morin E."/>
            <person name="Murat C."/>
            <person name="Oguiza J.A."/>
            <person name="Park J."/>
            <person name="Pisabarro A.G."/>
            <person name="Riley R."/>
            <person name="Rosling A."/>
            <person name="Salamov A."/>
            <person name="Schmidt O."/>
            <person name="Schmutz J."/>
            <person name="Skrede I."/>
            <person name="Stenlid J."/>
            <person name="Wiebenga A."/>
            <person name="Xie X."/>
            <person name="Kuees U."/>
            <person name="Hibbett D.S."/>
            <person name="Hoffmeister D."/>
            <person name="Hoegberg N."/>
            <person name="Martin F."/>
            <person name="Grigoriev I.V."/>
            <person name="Watkinson S.C."/>
        </authorList>
    </citation>
    <scope>NUCLEOTIDE SEQUENCE [LARGE SCALE GENOMIC DNA]</scope>
    <source>
        <strain evidence="2">strain S7.3</strain>
    </source>
</reference>
<dbReference type="HOGENOM" id="CLU_107692_1_0_1"/>
<keyword evidence="2" id="KW-1185">Reference proteome</keyword>
<organism evidence="2">
    <name type="scientific">Serpula lacrymans var. lacrymans (strain S7.3)</name>
    <name type="common">Dry rot fungus</name>
    <dbReference type="NCBI Taxonomy" id="936435"/>
    <lineage>
        <taxon>Eukaryota</taxon>
        <taxon>Fungi</taxon>
        <taxon>Dikarya</taxon>
        <taxon>Basidiomycota</taxon>
        <taxon>Agaricomycotina</taxon>
        <taxon>Agaricomycetes</taxon>
        <taxon>Agaricomycetidae</taxon>
        <taxon>Boletales</taxon>
        <taxon>Coniophorineae</taxon>
        <taxon>Serpulaceae</taxon>
        <taxon>Serpula</taxon>
    </lineage>
</organism>
<proteinExistence type="predicted"/>
<name>F8PYA7_SERL3</name>
<protein>
    <submittedName>
        <fullName evidence="1">Uncharacterized protein</fullName>
    </submittedName>
</protein>
<evidence type="ECO:0000313" key="1">
    <source>
        <dbReference type="EMBL" id="EGN98870.1"/>
    </source>
</evidence>
<accession>F8PYA7</accession>
<sequence>MPKRGKYRMEKQRIAAAYWAGLQIRGIILWGIVPALRIPWGEIPLKLTVTLPNEWTGLTPIFQMSPIKFLFSRRDMHTGAGASSNRDNINRPIPFLPLQLSFDPGSSQCWINLVAGVQTWLLVDVVYRCCHAWIWGQEAFWMAFVAAYPDFPAGDWSGWSSKILLEDLFLNSWMAEMNNKNPQHSVEGVAYSKQIAHVAARAIISQDFQDLLILSCQHRIF</sequence>
<dbReference type="OrthoDB" id="2659593at2759"/>
<dbReference type="AlphaFoldDB" id="F8PYA7"/>
<evidence type="ECO:0000313" key="2">
    <source>
        <dbReference type="Proteomes" id="UP000008063"/>
    </source>
</evidence>
<dbReference type="EMBL" id="GL945480">
    <property type="protein sequence ID" value="EGN98870.1"/>
    <property type="molecule type" value="Genomic_DNA"/>
</dbReference>
<dbReference type="InParanoid" id="F8PYA7"/>
<gene>
    <name evidence="1" type="ORF">SERLA73DRAFT_152660</name>
</gene>
<dbReference type="Proteomes" id="UP000008063">
    <property type="component" value="Unassembled WGS sequence"/>
</dbReference>